<name>B3PFV5_CELJU</name>
<organism evidence="2 3">
    <name type="scientific">Cellvibrio japonicus (strain Ueda107)</name>
    <name type="common">Pseudomonas fluorescens subsp. cellulosa</name>
    <dbReference type="NCBI Taxonomy" id="498211"/>
    <lineage>
        <taxon>Bacteria</taxon>
        <taxon>Pseudomonadati</taxon>
        <taxon>Pseudomonadota</taxon>
        <taxon>Gammaproteobacteria</taxon>
        <taxon>Cellvibrionales</taxon>
        <taxon>Cellvibrionaceae</taxon>
        <taxon>Cellvibrio</taxon>
    </lineage>
</organism>
<dbReference type="RefSeq" id="WP_012487438.1">
    <property type="nucleotide sequence ID" value="NC_010995.1"/>
</dbReference>
<keyword evidence="3" id="KW-1185">Reference proteome</keyword>
<dbReference type="eggNOG" id="ENOG502ZADV">
    <property type="taxonomic scope" value="Bacteria"/>
</dbReference>
<evidence type="ECO:0000313" key="2">
    <source>
        <dbReference type="EMBL" id="ACE83559.1"/>
    </source>
</evidence>
<dbReference type="Proteomes" id="UP000001036">
    <property type="component" value="Chromosome"/>
</dbReference>
<dbReference type="InterPro" id="IPR054339">
    <property type="entry name" value="GMT_wHTH"/>
</dbReference>
<dbReference type="KEGG" id="cja:CJA_1820"/>
<proteinExistence type="predicted"/>
<gene>
    <name evidence="2" type="ordered locus">CJA_1820</name>
</gene>
<evidence type="ECO:0000313" key="3">
    <source>
        <dbReference type="Proteomes" id="UP000001036"/>
    </source>
</evidence>
<sequence>MKNNDKYAWQIGSDIPSLDEHSETKHMIIADYLKRYVEVYMSNANIERLPLTIIDGFAGGGRYRGFDTTDVVDGSPFLILRSLREAEAQLNFNRKKPRFVDAEYHFIEKLKPHHDFLQHELQHSEYKHLLDNKKITLYHNTFADVAQTIITTMQNRRRAMRGIFILDQYAYKDVPFPIIRQLLTTTYSEVILTFNFDSLQGFLSEDSTNRKALEKIGLAQHIDWQRLQMFKEANKWQEAIQEQLAHAIYQASGAKHMTLFFVKPLNGWTYWLVHLTRLYRARDVMMDLHWRYANTSKGFEHFLGDGLFRLGFQATTIPGQHAIDFGQKFDFGSEARLRCINRLAEAVPKLIFDSKEGMLFQDLVDRIGSLTPASGQEIKSAIQLSLDLREIKIITPEGKQPGTARQLKMADTLKYSQKPLFL</sequence>
<reference evidence="2 3" key="1">
    <citation type="journal article" date="2008" name="J. Bacteriol.">
        <title>Insights into plant cell wall degradation from the genome sequence of the soil bacterium Cellvibrio japonicus.</title>
        <authorList>
            <person name="Deboy R.T."/>
            <person name="Mongodin E.F."/>
            <person name="Fouts D.E."/>
            <person name="Tailford L.E."/>
            <person name="Khouri H."/>
            <person name="Emerson J.B."/>
            <person name="Mohamoud Y."/>
            <person name="Watkins K."/>
            <person name="Henrissat B."/>
            <person name="Gilbert H.J."/>
            <person name="Nelson K.E."/>
        </authorList>
    </citation>
    <scope>NUCLEOTIDE SEQUENCE [LARGE SCALE GENOMIC DNA]</scope>
    <source>
        <strain evidence="2 3">Ueda107</strain>
    </source>
</reference>
<dbReference type="STRING" id="498211.CJA_1820"/>
<evidence type="ECO:0000259" key="1">
    <source>
        <dbReference type="Pfam" id="PF22560"/>
    </source>
</evidence>
<dbReference type="NCBIfam" id="TIGR04474">
    <property type="entry name" value="tcm_partner"/>
    <property type="match status" value="1"/>
</dbReference>
<dbReference type="OrthoDB" id="275124at2"/>
<dbReference type="InterPro" id="IPR031009">
    <property type="entry name" value="Tcm_partner"/>
</dbReference>
<dbReference type="AlphaFoldDB" id="B3PFV5"/>
<dbReference type="HOGENOM" id="CLU_053483_0_0_6"/>
<accession>B3PFV5</accession>
<protein>
    <recommendedName>
        <fullName evidence="1">GMT-like wHTH domain-containing protein</fullName>
    </recommendedName>
</protein>
<feature type="domain" description="GMT-like wHTH" evidence="1">
    <location>
        <begin position="311"/>
        <end position="398"/>
    </location>
</feature>
<dbReference type="Pfam" id="PF22560">
    <property type="entry name" value="GMT-wHTH"/>
    <property type="match status" value="1"/>
</dbReference>
<dbReference type="EMBL" id="CP000934">
    <property type="protein sequence ID" value="ACE83559.1"/>
    <property type="molecule type" value="Genomic_DNA"/>
</dbReference>